<dbReference type="AlphaFoldDB" id="A0AA48KQN8"/>
<proteinExistence type="inferred from homology"/>
<dbReference type="Pfam" id="PF04039">
    <property type="entry name" value="MnhB"/>
    <property type="match status" value="1"/>
</dbReference>
<accession>A0AA48KQN8</accession>
<keyword evidence="6 7" id="KW-0472">Membrane</keyword>
<feature type="transmembrane region" description="Helical" evidence="7">
    <location>
        <begin position="159"/>
        <end position="179"/>
    </location>
</feature>
<feature type="transmembrane region" description="Helical" evidence="7">
    <location>
        <begin position="191"/>
        <end position="211"/>
    </location>
</feature>
<dbReference type="PANTHER" id="PTHR33932">
    <property type="entry name" value="NA(+)/H(+) ANTIPORTER SUBUNIT B"/>
    <property type="match status" value="1"/>
</dbReference>
<feature type="transmembrane region" description="Helical" evidence="7">
    <location>
        <begin position="220"/>
        <end position="242"/>
    </location>
</feature>
<dbReference type="InterPro" id="IPR025383">
    <property type="entry name" value="MrpA_C/MbhD"/>
</dbReference>
<comment type="similarity">
    <text evidence="2">Belongs to the CPA3 antiporters (TC 2.A.63) subunit B family.</text>
</comment>
<evidence type="ECO:0000313" key="11">
    <source>
        <dbReference type="EMBL" id="BDX05252.1"/>
    </source>
</evidence>
<dbReference type="KEGG" id="pmaw:MACH26_07730"/>
<evidence type="ECO:0000256" key="7">
    <source>
        <dbReference type="SAM" id="Phobius"/>
    </source>
</evidence>
<evidence type="ECO:0000259" key="8">
    <source>
        <dbReference type="Pfam" id="PF04039"/>
    </source>
</evidence>
<keyword evidence="3" id="KW-1003">Cell membrane</keyword>
<dbReference type="PANTHER" id="PTHR33932:SF4">
    <property type="entry name" value="NA(+)_H(+) ANTIPORTER SUBUNIT B"/>
    <property type="match status" value="1"/>
</dbReference>
<feature type="domain" description="MrpA C-terminal/MbhE" evidence="10">
    <location>
        <begin position="86"/>
        <end position="140"/>
    </location>
</feature>
<sequence length="309" mass="32814">MLSGIYGLLSASLFVVLDAVDVAFTEAAVGAGISTILMLTTLAITGRYELSKPKLRTRVGLVLVTVIGVLLIYGTLGMPHFGGTDNPANGHVAAWYIANTSEQIGIPNYVTAVLASYRGFDTFGELVVVFTAGIGVLALLPHTPGNFEVDDHQPMKQHLILRIISKLLIPFILLFALYVQFHGDFGPGGGFQAGVIFAAAIILYSMIFGLAKTMSVINFAVVRFCAALGVLLYGAVGIVSMLKGDVFLNYSALAEDTLAGQHIGIILIELGVGITVAAVMICVFFTFSGSVDMSDKPGEKRAMQDNMEQ</sequence>
<dbReference type="NCBIfam" id="NF009159">
    <property type="entry name" value="PRK12504.1"/>
    <property type="match status" value="1"/>
</dbReference>
<evidence type="ECO:0000256" key="1">
    <source>
        <dbReference type="ARBA" id="ARBA00004651"/>
    </source>
</evidence>
<organism evidence="11 12">
    <name type="scientific">Planctobacterium marinum</name>
    <dbReference type="NCBI Taxonomy" id="1631968"/>
    <lineage>
        <taxon>Bacteria</taxon>
        <taxon>Pseudomonadati</taxon>
        <taxon>Pseudomonadota</taxon>
        <taxon>Gammaproteobacteria</taxon>
        <taxon>Alteromonadales</taxon>
        <taxon>Alteromonadaceae</taxon>
        <taxon>Planctobacterium</taxon>
    </lineage>
</organism>
<evidence type="ECO:0000256" key="4">
    <source>
        <dbReference type="ARBA" id="ARBA00022692"/>
    </source>
</evidence>
<evidence type="ECO:0000256" key="6">
    <source>
        <dbReference type="ARBA" id="ARBA00023136"/>
    </source>
</evidence>
<evidence type="ECO:0000256" key="3">
    <source>
        <dbReference type="ARBA" id="ARBA00022475"/>
    </source>
</evidence>
<dbReference type="InterPro" id="IPR050622">
    <property type="entry name" value="CPA3_antiporter_subunitB"/>
</dbReference>
<protein>
    <submittedName>
        <fullName evidence="11">Cation:proton antiporter</fullName>
    </submittedName>
</protein>
<feature type="domain" description="MrpA C-terminal/MbhD" evidence="9">
    <location>
        <begin position="1"/>
        <end position="43"/>
    </location>
</feature>
<feature type="transmembrane region" description="Helical" evidence="7">
    <location>
        <begin position="262"/>
        <end position="287"/>
    </location>
</feature>
<keyword evidence="5 7" id="KW-1133">Transmembrane helix</keyword>
<comment type="subcellular location">
    <subcellularLocation>
        <location evidence="1">Cell membrane</location>
        <topology evidence="1">Multi-pass membrane protein</topology>
    </subcellularLocation>
</comment>
<dbReference type="InterPro" id="IPR007182">
    <property type="entry name" value="MnhB"/>
</dbReference>
<gene>
    <name evidence="11" type="ORF">MACH26_07730</name>
</gene>
<name>A0AA48KQN8_9ALTE</name>
<evidence type="ECO:0000256" key="2">
    <source>
        <dbReference type="ARBA" id="ARBA00009425"/>
    </source>
</evidence>
<feature type="domain" description="Na+/H+ antiporter MnhB subunit-related protein" evidence="8">
    <location>
        <begin position="160"/>
        <end position="281"/>
    </location>
</feature>
<dbReference type="Pfam" id="PF20501">
    <property type="entry name" value="MbhE"/>
    <property type="match status" value="1"/>
</dbReference>
<evidence type="ECO:0000259" key="10">
    <source>
        <dbReference type="Pfam" id="PF20501"/>
    </source>
</evidence>
<evidence type="ECO:0000256" key="5">
    <source>
        <dbReference type="ARBA" id="ARBA00022989"/>
    </source>
</evidence>
<dbReference type="InterPro" id="IPR046806">
    <property type="entry name" value="MrpA_C/MbhE"/>
</dbReference>
<feature type="transmembrane region" description="Helical" evidence="7">
    <location>
        <begin position="29"/>
        <end position="46"/>
    </location>
</feature>
<dbReference type="GO" id="GO:0005886">
    <property type="term" value="C:plasma membrane"/>
    <property type="evidence" value="ECO:0007669"/>
    <property type="project" value="UniProtKB-SubCell"/>
</dbReference>
<dbReference type="NCBIfam" id="NF009161">
    <property type="entry name" value="PRK12507.1"/>
    <property type="match status" value="1"/>
</dbReference>
<keyword evidence="12" id="KW-1185">Reference proteome</keyword>
<reference evidence="11" key="1">
    <citation type="submission" date="2023-01" db="EMBL/GenBank/DDBJ databases">
        <title>Complete genome sequence of Planctobacterium marinum strain Dej080120_11.</title>
        <authorList>
            <person name="Ueki S."/>
            <person name="Maruyama F."/>
        </authorList>
    </citation>
    <scope>NUCLEOTIDE SEQUENCE</scope>
    <source>
        <strain evidence="11">Dej080120_11</strain>
    </source>
</reference>
<dbReference type="Proteomes" id="UP001333710">
    <property type="component" value="Chromosome"/>
</dbReference>
<feature type="transmembrane region" description="Helical" evidence="7">
    <location>
        <begin position="58"/>
        <end position="76"/>
    </location>
</feature>
<dbReference type="EMBL" id="AP027272">
    <property type="protein sequence ID" value="BDX05252.1"/>
    <property type="molecule type" value="Genomic_DNA"/>
</dbReference>
<dbReference type="Pfam" id="PF13244">
    <property type="entry name" value="MbhD"/>
    <property type="match status" value="1"/>
</dbReference>
<dbReference type="NCBIfam" id="NF009162">
    <property type="entry name" value="PRK12508.1"/>
    <property type="match status" value="1"/>
</dbReference>
<keyword evidence="4 7" id="KW-0812">Transmembrane</keyword>
<evidence type="ECO:0000313" key="12">
    <source>
        <dbReference type="Proteomes" id="UP001333710"/>
    </source>
</evidence>
<evidence type="ECO:0000259" key="9">
    <source>
        <dbReference type="Pfam" id="PF13244"/>
    </source>
</evidence>
<feature type="transmembrane region" description="Helical" evidence="7">
    <location>
        <begin position="126"/>
        <end position="147"/>
    </location>
</feature>